<dbReference type="Proteomes" id="UP000091956">
    <property type="component" value="Unassembled WGS sequence"/>
</dbReference>
<dbReference type="InterPro" id="IPR016024">
    <property type="entry name" value="ARM-type_fold"/>
</dbReference>
<feature type="region of interest" description="Disordered" evidence="2">
    <location>
        <begin position="539"/>
        <end position="567"/>
    </location>
</feature>
<dbReference type="RefSeq" id="XP_018129390.1">
    <property type="nucleotide sequence ID" value="XM_018275405.2"/>
</dbReference>
<dbReference type="PANTHER" id="PTHR15154">
    <property type="entry name" value="HAMARTIN"/>
    <property type="match status" value="1"/>
</dbReference>
<feature type="region of interest" description="Disordered" evidence="2">
    <location>
        <begin position="292"/>
        <end position="312"/>
    </location>
</feature>
<dbReference type="EMBL" id="KV460234">
    <property type="protein sequence ID" value="OBT95657.1"/>
    <property type="molecule type" value="Genomic_DNA"/>
</dbReference>
<evidence type="ECO:0000313" key="4">
    <source>
        <dbReference type="Proteomes" id="UP000091956"/>
    </source>
</evidence>
<feature type="region of interest" description="Disordered" evidence="2">
    <location>
        <begin position="874"/>
        <end position="1044"/>
    </location>
</feature>
<name>A0A1B8GIG7_9PEZI</name>
<feature type="compositionally biased region" description="Basic and acidic residues" evidence="2">
    <location>
        <begin position="996"/>
        <end position="1013"/>
    </location>
</feature>
<feature type="compositionally biased region" description="Polar residues" evidence="2">
    <location>
        <begin position="494"/>
        <end position="513"/>
    </location>
</feature>
<dbReference type="GO" id="GO:0032007">
    <property type="term" value="P:negative regulation of TOR signaling"/>
    <property type="evidence" value="ECO:0007669"/>
    <property type="project" value="TreeGrafter"/>
</dbReference>
<evidence type="ECO:0000256" key="1">
    <source>
        <dbReference type="SAM" id="Coils"/>
    </source>
</evidence>
<accession>A0A1B8GIG7</accession>
<keyword evidence="4" id="KW-1185">Reference proteome</keyword>
<protein>
    <recommendedName>
        <fullName evidence="5">Tuberous sclerosis 1</fullName>
    </recommendedName>
</protein>
<feature type="compositionally biased region" description="Polar residues" evidence="2">
    <location>
        <begin position="547"/>
        <end position="567"/>
    </location>
</feature>
<feature type="region of interest" description="Disordered" evidence="2">
    <location>
        <begin position="468"/>
        <end position="527"/>
    </location>
</feature>
<dbReference type="AlphaFoldDB" id="A0A1B8GIG7"/>
<dbReference type="Pfam" id="PF04388">
    <property type="entry name" value="Hamartin"/>
    <property type="match status" value="1"/>
</dbReference>
<dbReference type="GO" id="GO:0033596">
    <property type="term" value="C:TSC1-TSC2 complex"/>
    <property type="evidence" value="ECO:0007669"/>
    <property type="project" value="TreeGrafter"/>
</dbReference>
<feature type="compositionally biased region" description="Basic and acidic residues" evidence="2">
    <location>
        <begin position="975"/>
        <end position="985"/>
    </location>
</feature>
<evidence type="ECO:0008006" key="5">
    <source>
        <dbReference type="Google" id="ProtNLM"/>
    </source>
</evidence>
<organism evidence="3 4">
    <name type="scientific">Pseudogymnoascus verrucosus</name>
    <dbReference type="NCBI Taxonomy" id="342668"/>
    <lineage>
        <taxon>Eukaryota</taxon>
        <taxon>Fungi</taxon>
        <taxon>Dikarya</taxon>
        <taxon>Ascomycota</taxon>
        <taxon>Pezizomycotina</taxon>
        <taxon>Leotiomycetes</taxon>
        <taxon>Thelebolales</taxon>
        <taxon>Thelebolaceae</taxon>
        <taxon>Pseudogymnoascus</taxon>
    </lineage>
</organism>
<reference evidence="3 4" key="1">
    <citation type="submission" date="2016-03" db="EMBL/GenBank/DDBJ databases">
        <title>Comparative genomics of Pseudogymnoascus destructans, the fungus causing white-nose syndrome of bats.</title>
        <authorList>
            <person name="Palmer J.M."/>
            <person name="Drees K.P."/>
            <person name="Foster J.T."/>
            <person name="Lindner D.L."/>
        </authorList>
    </citation>
    <scope>NUCLEOTIDE SEQUENCE [LARGE SCALE GENOMIC DNA]</scope>
    <source>
        <strain evidence="3 4">UAMH 10579</strain>
    </source>
</reference>
<dbReference type="InterPro" id="IPR007483">
    <property type="entry name" value="Hamartin"/>
</dbReference>
<dbReference type="GO" id="GO:0051726">
    <property type="term" value="P:regulation of cell cycle"/>
    <property type="evidence" value="ECO:0007669"/>
    <property type="project" value="TreeGrafter"/>
</dbReference>
<dbReference type="OrthoDB" id="6022054at2759"/>
<evidence type="ECO:0000256" key="2">
    <source>
        <dbReference type="SAM" id="MobiDB-lite"/>
    </source>
</evidence>
<dbReference type="SUPFAM" id="SSF48371">
    <property type="entry name" value="ARM repeat"/>
    <property type="match status" value="1"/>
</dbReference>
<dbReference type="STRING" id="342668.A0A1B8GIG7"/>
<gene>
    <name evidence="3" type="ORF">VE01_05947</name>
</gene>
<proteinExistence type="predicted"/>
<feature type="coiled-coil region" evidence="1">
    <location>
        <begin position="701"/>
        <end position="776"/>
    </location>
</feature>
<sequence>MSSGSLKDVVKSIHNQVSSGILPLSNDLIDHIQAYLDKHLPIEDGDSQKLQEELLSIWQKQAQDKPERYSIFIAILRELIPAIRSATQWLQWWEMFVVPVLGNIGDGKGLARETRQLLLDILLFEADDGDSARIEAVRETCTMLSDKVLGVWLNQSRVATTEADAMAHYLDQQIKSLLLAFGQKRPQILLTAIDKYFIKREHRGQVLSLLSEFIRHGPPHLHLLLQTPLFDNLLRCLQIDTSTTVVALAMTALTMILPHIPVSTGKHLPSLFNIYTRMLFWERERALSPRLRLDSNEQNDNPESSEKGQEEKVPWEKLSYSFQSDDETLPELLHYFTFLYGLYPINFMSYIRKPSRYLRHANFPGADDIDVEPNEIRKRSEPFRELHLLHPNFFSLTIESELTDAHRWMNSAASDVVTFCMSLCVPVYHGSGSAPPMTRFSSLPNRDSNQDIPTQTLLTQTDSEEALLAQRRSHETPSSGGGPPELSALGRLTSRANPSVSSDVHIATNQIQDIRSDSPGILNQRGMSPLHDILNSQQSLHRGLHQSLPNESSTTLSSVGGNTDSSANVDTYLQSLAQLPPRSPSLRPSLGDTTNMAFLRREIMLLRNDLNFERYLKQQHLSHIGQLRRMQVREATVEAETQNLINANKILKGKLEEAKNLTTQTKKESDKSRAQSKKWEQDLSAKLRAIKEEQKKWLLEGELLRRDLQESKENSEELKQLVIKSEAREMESSRKLQAIKIELDDLAKLRSDVDRLTEHLREFQNQESEMEDVKARENIANSKIELLNMQLSAREEELLKTKRANAAEIQDLKLHMKDVAQNAHSTATQNFKMMLDSALAASKLRLAEVHKAHTHLLRRYTSLQEDYLRLQEQHSTPGPLLGDSDEIESFESRSPTDTRNMPHRQPRRDSEDPQRLGHRGADDGSRQRSFSPDEQRKMSAATGSVMIPTRTGSSTHSDPRSLFKGGSLDNGAEAEMPKPRPERRAYGRGGVQNSGLKERKEKEKKEKERRESEAESGSQSPTHNKKDKKGGTGGFKSIKGLVSM</sequence>
<evidence type="ECO:0000313" key="3">
    <source>
        <dbReference type="EMBL" id="OBT95657.1"/>
    </source>
</evidence>
<keyword evidence="1" id="KW-0175">Coiled coil</keyword>
<dbReference type="GeneID" id="28839333"/>
<reference evidence="4" key="2">
    <citation type="journal article" date="2018" name="Nat. Commun.">
        <title>Extreme sensitivity to ultraviolet light in the fungal pathogen causing white-nose syndrome of bats.</title>
        <authorList>
            <person name="Palmer J.M."/>
            <person name="Drees K.P."/>
            <person name="Foster J.T."/>
            <person name="Lindner D.L."/>
        </authorList>
    </citation>
    <scope>NUCLEOTIDE SEQUENCE [LARGE SCALE GENOMIC DNA]</scope>
    <source>
        <strain evidence="4">UAMH 10579</strain>
    </source>
</reference>
<feature type="compositionally biased region" description="Basic and acidic residues" evidence="2">
    <location>
        <begin position="907"/>
        <end position="937"/>
    </location>
</feature>
<dbReference type="PANTHER" id="PTHR15154:SF2">
    <property type="entry name" value="HAMARTIN"/>
    <property type="match status" value="1"/>
</dbReference>